<evidence type="ECO:0000256" key="6">
    <source>
        <dbReference type="ARBA" id="ARBA00023069"/>
    </source>
</evidence>
<name>A0AAN8NMT6_POLSC</name>
<reference evidence="10 11" key="1">
    <citation type="submission" date="2023-10" db="EMBL/GenBank/DDBJ databases">
        <title>Genomes of two closely related lineages of the louse Polyplax serrata with different host specificities.</title>
        <authorList>
            <person name="Martinu J."/>
            <person name="Tarabai H."/>
            <person name="Stefka J."/>
            <person name="Hypsa V."/>
        </authorList>
    </citation>
    <scope>NUCLEOTIDE SEQUENCE [LARGE SCALE GENOMIC DNA]</scope>
    <source>
        <strain evidence="10">HR10_N</strain>
    </source>
</reference>
<dbReference type="EMBL" id="JAWJWE010000038">
    <property type="protein sequence ID" value="KAK6622705.1"/>
    <property type="molecule type" value="Genomic_DNA"/>
</dbReference>
<dbReference type="GO" id="GO:0005930">
    <property type="term" value="C:axoneme"/>
    <property type="evidence" value="ECO:0007669"/>
    <property type="project" value="UniProtKB-SubCell"/>
</dbReference>
<dbReference type="InterPro" id="IPR003409">
    <property type="entry name" value="MORN"/>
</dbReference>
<protein>
    <submittedName>
        <fullName evidence="10">Uncharacterized protein</fullName>
    </submittedName>
</protein>
<evidence type="ECO:0000256" key="1">
    <source>
        <dbReference type="ARBA" id="ARBA00004230"/>
    </source>
</evidence>
<gene>
    <name evidence="10" type="ORF">RUM43_008547</name>
</gene>
<dbReference type="GO" id="GO:0031514">
    <property type="term" value="C:motile cilium"/>
    <property type="evidence" value="ECO:0007669"/>
    <property type="project" value="UniProtKB-SubCell"/>
</dbReference>
<evidence type="ECO:0000256" key="4">
    <source>
        <dbReference type="ARBA" id="ARBA00022737"/>
    </source>
</evidence>
<dbReference type="SUPFAM" id="SSF82185">
    <property type="entry name" value="Histone H3 K4-specific methyltransferase SET7/9 N-terminal domain"/>
    <property type="match status" value="1"/>
</dbReference>
<evidence type="ECO:0000256" key="7">
    <source>
        <dbReference type="ARBA" id="ARBA00023212"/>
    </source>
</evidence>
<feature type="compositionally biased region" description="Acidic residues" evidence="9">
    <location>
        <begin position="154"/>
        <end position="164"/>
    </location>
</feature>
<keyword evidence="5" id="KW-0282">Flagellum</keyword>
<evidence type="ECO:0000256" key="3">
    <source>
        <dbReference type="ARBA" id="ARBA00022490"/>
    </source>
</evidence>
<keyword evidence="7" id="KW-0206">Cytoskeleton</keyword>
<dbReference type="PANTHER" id="PTHR46613:SF1">
    <property type="entry name" value="RADIAL SPOKE HEAD 10 HOMOLOG B-RELATED"/>
    <property type="match status" value="1"/>
</dbReference>
<sequence>MVKCPRGTPAQIKVNLLHAVKPEASDNTIEENEKEISDVSEEFELDSNRADKRRILTPQEDLVHFFFGCILDVLVESWDGKPCYRMKLSEPPDVTPCFSEEFGEDLTVPCEDSSTLSNTLSVDYITGLYKKRSVTLSKEKPSENIKPTTKSETNESEEYEELGGEDVYRSDFSDTLKSTPDEEINLVFTNGVWYKGRVSRKLMDGEGTYFWQDGTFYKGEFVEGFVTGKGRIDFPCLSVYEGDVYKGFRHGEGLHCLYNSPIMYTGQWWLGKKHGEGLLVYNEPSKGNNFYRGQWESGVKEGFGYRQYPSGAKYVGYWSNGKRHGKGVMLWNNNDIYRGQWKNGVMHGYGEYTWNGFVNKTLSYPAANTYRGYWVEGKRHGNGVFETMDGGVINTVWECDMKTGPGQVMCANGTIIAAESLFRNDKQASFNLEDDSTGLLLRQQNRQSRDKYEKHSASHVANMVKTKSISIPIHSSICSINLTRHVQKLNKVQEIFWEKDLKPYPQFPMTPGKHELGLKMLPEFETEVSDGNLKVFPNCCHFADEEKYLRNAITSKIARLKAFYDEYATMACEKSPPFKCLLLRFFLWQILIESKIVNSNRSLIDIDNILVREDYLMFQSAHDPFEPIRLGQFIHILVILSWHLYGQYVFKNTLLVTEDKISKFLEVIEKSESKLVLKTAFDFFLENDIFPASSNVKGEKVFFDSDLAPMEAMYATYRQIGEPHSARVFISKICRKKCDQAKPPQYLPHHIIGGKNALTVAGELTYIPEPLPFNFPEIPNFMENTFLEPKTDFLFTSGLSTKQVVECLARACPGFVSEGCLVNMDHELTFLEFYRAIIFCTELALKMTTMKALREKILEEHKRKMDEFERRLSEQEKLKESLTVSGKRSRQVTDIPRAGKK</sequence>
<evidence type="ECO:0000256" key="2">
    <source>
        <dbReference type="ARBA" id="ARBA00004430"/>
    </source>
</evidence>
<dbReference type="PANTHER" id="PTHR46613">
    <property type="entry name" value="RADIAL SPOKE HEAD 10 HOMOLOG B-RELATED"/>
    <property type="match status" value="1"/>
</dbReference>
<dbReference type="Gene3D" id="2.20.110.10">
    <property type="entry name" value="Histone H3 K4-specific methyltransferase SET7/9 N-terminal domain"/>
    <property type="match status" value="2"/>
</dbReference>
<dbReference type="Pfam" id="PF02493">
    <property type="entry name" value="MORN"/>
    <property type="match status" value="8"/>
</dbReference>
<keyword evidence="3" id="KW-0963">Cytoplasm</keyword>
<evidence type="ECO:0000313" key="11">
    <source>
        <dbReference type="Proteomes" id="UP001372834"/>
    </source>
</evidence>
<organism evidence="10 11">
    <name type="scientific">Polyplax serrata</name>
    <name type="common">Common mouse louse</name>
    <dbReference type="NCBI Taxonomy" id="468196"/>
    <lineage>
        <taxon>Eukaryota</taxon>
        <taxon>Metazoa</taxon>
        <taxon>Ecdysozoa</taxon>
        <taxon>Arthropoda</taxon>
        <taxon>Hexapoda</taxon>
        <taxon>Insecta</taxon>
        <taxon>Pterygota</taxon>
        <taxon>Neoptera</taxon>
        <taxon>Paraneoptera</taxon>
        <taxon>Psocodea</taxon>
        <taxon>Troctomorpha</taxon>
        <taxon>Phthiraptera</taxon>
        <taxon>Anoplura</taxon>
        <taxon>Polyplacidae</taxon>
        <taxon>Polyplax</taxon>
    </lineage>
</organism>
<comment type="subcellular location">
    <subcellularLocation>
        <location evidence="1">Cell projection</location>
        <location evidence="1">Cilium</location>
        <location evidence="1">Flagellum</location>
    </subcellularLocation>
    <subcellularLocation>
        <location evidence="2">Cytoplasm</location>
        <location evidence="2">Cytoskeleton</location>
        <location evidence="2">Cilium axoneme</location>
    </subcellularLocation>
</comment>
<evidence type="ECO:0000313" key="10">
    <source>
        <dbReference type="EMBL" id="KAK6622705.1"/>
    </source>
</evidence>
<accession>A0AAN8NMT6</accession>
<feature type="region of interest" description="Disordered" evidence="9">
    <location>
        <begin position="875"/>
        <end position="901"/>
    </location>
</feature>
<dbReference type="Proteomes" id="UP001372834">
    <property type="component" value="Unassembled WGS sequence"/>
</dbReference>
<evidence type="ECO:0000256" key="9">
    <source>
        <dbReference type="SAM" id="MobiDB-lite"/>
    </source>
</evidence>
<comment type="caution">
    <text evidence="10">The sequence shown here is derived from an EMBL/GenBank/DDBJ whole genome shotgun (WGS) entry which is preliminary data.</text>
</comment>
<keyword evidence="8" id="KW-0966">Cell projection</keyword>
<evidence type="ECO:0000256" key="8">
    <source>
        <dbReference type="ARBA" id="ARBA00023273"/>
    </source>
</evidence>
<keyword evidence="4" id="KW-0677">Repeat</keyword>
<proteinExistence type="predicted"/>
<feature type="region of interest" description="Disordered" evidence="9">
    <location>
        <begin position="139"/>
        <end position="164"/>
    </location>
</feature>
<dbReference type="AlphaFoldDB" id="A0AAN8NMT6"/>
<dbReference type="SMART" id="SM00698">
    <property type="entry name" value="MORN"/>
    <property type="match status" value="7"/>
</dbReference>
<evidence type="ECO:0000256" key="5">
    <source>
        <dbReference type="ARBA" id="ARBA00022846"/>
    </source>
</evidence>
<keyword evidence="6" id="KW-0969">Cilium</keyword>